<dbReference type="EMBL" id="JAHLQN010000001">
    <property type="protein sequence ID" value="MBU5626744.1"/>
    <property type="molecule type" value="Genomic_DNA"/>
</dbReference>
<comment type="caution">
    <text evidence="1">The sequence shown here is derived from an EMBL/GenBank/DDBJ whole genome shotgun (WGS) entry which is preliminary data.</text>
</comment>
<proteinExistence type="predicted"/>
<dbReference type="RefSeq" id="WP_216632194.1">
    <property type="nucleotide sequence ID" value="NZ_JAHLQN010000001.1"/>
</dbReference>
<keyword evidence="2" id="KW-1185">Reference proteome</keyword>
<organism evidence="1 2">
    <name type="scientific">Dysosmobacter acutus</name>
    <dbReference type="NCBI Taxonomy" id="2841504"/>
    <lineage>
        <taxon>Bacteria</taxon>
        <taxon>Bacillati</taxon>
        <taxon>Bacillota</taxon>
        <taxon>Clostridia</taxon>
        <taxon>Eubacteriales</taxon>
        <taxon>Oscillospiraceae</taxon>
        <taxon>Dysosmobacter</taxon>
    </lineage>
</organism>
<evidence type="ECO:0000313" key="1">
    <source>
        <dbReference type="EMBL" id="MBU5626744.1"/>
    </source>
</evidence>
<gene>
    <name evidence="1" type="ORF">KQI82_07430</name>
</gene>
<reference evidence="1 2" key="1">
    <citation type="submission" date="2021-06" db="EMBL/GenBank/DDBJ databases">
        <authorList>
            <person name="Sun Q."/>
            <person name="Li D."/>
        </authorList>
    </citation>
    <scope>NUCLEOTIDE SEQUENCE [LARGE SCALE GENOMIC DNA]</scope>
    <source>
        <strain evidence="1 2">MSJ-2</strain>
    </source>
</reference>
<name>A0ABS6F8Y5_9FIRM</name>
<dbReference type="Proteomes" id="UP000787672">
    <property type="component" value="Unassembled WGS sequence"/>
</dbReference>
<sequence>MEKGRHPMWIKQTSVQKKGAKRVYYQLMKTVYTPHGSRQIVVANLGRAENVELALAKRLAASITDESYLFLPEETLSLLDAKLYGEIYLLNKAFEITSLRRFLEDHAKYKGLSAASVDALFYLLSYYSFQFGEMSSAQFSKRYFIRNSENVTPDSIREAFLLLPDASHIHPGILTNYNCLKNSDERKCFYFLHVKTGRDDNENLLVSLMTDKNSFPLSSRICKKNTLDALDPSGLYLYESFFPELLSVWDRAHFIVQISRPQLRKLLPPAQFRQVMDLPCKQRYGDLAYGMIHVGDFSLVVLKPGDSPQNASFSGEILLCNDALPPHEVINYFSDMNDIRDCFYSVFLPKDLQDICSGFSPAKLQNDIVTLHFLRLFLDQQLSVKLEPLNLTARDAYDLWRPVKIATLEYGHRKQLIHSIYTPMQTRILEFLAFK</sequence>
<accession>A0ABS6F8Y5</accession>
<evidence type="ECO:0000313" key="2">
    <source>
        <dbReference type="Proteomes" id="UP000787672"/>
    </source>
</evidence>
<protein>
    <submittedName>
        <fullName evidence="1">Uncharacterized protein</fullName>
    </submittedName>
</protein>